<evidence type="ECO:0000256" key="5">
    <source>
        <dbReference type="RuleBase" id="RU004182"/>
    </source>
</evidence>
<dbReference type="GeneID" id="95378930"/>
<dbReference type="GO" id="GO:0003677">
    <property type="term" value="F:DNA binding"/>
    <property type="evidence" value="ECO:0007669"/>
    <property type="project" value="TreeGrafter"/>
</dbReference>
<feature type="binding site" evidence="4">
    <location>
        <position position="261"/>
    </location>
    <ligand>
        <name>FAD</name>
        <dbReference type="ChEBI" id="CHEBI:57692"/>
    </ligand>
</feature>
<dbReference type="InterPro" id="IPR014729">
    <property type="entry name" value="Rossmann-like_a/b/a_fold"/>
</dbReference>
<dbReference type="PANTHER" id="PTHR11455">
    <property type="entry name" value="CRYPTOCHROME"/>
    <property type="match status" value="1"/>
</dbReference>
<evidence type="ECO:0000256" key="1">
    <source>
        <dbReference type="ARBA" id="ARBA00022630"/>
    </source>
</evidence>
<reference evidence="7 10" key="2">
    <citation type="submission" date="2022-05" db="EMBL/GenBank/DDBJ databases">
        <title>Genome Sequencing of Bee-Associated Microbes.</title>
        <authorList>
            <person name="Dunlap C."/>
        </authorList>
    </citation>
    <scope>NUCLEOTIDE SEQUENCE [LARGE SCALE GENOMIC DNA]</scope>
    <source>
        <strain evidence="7 10">NRRL B-23120</strain>
    </source>
</reference>
<keyword evidence="10" id="KW-1185">Reference proteome</keyword>
<evidence type="ECO:0000256" key="4">
    <source>
        <dbReference type="PIRSR" id="PIRSR602081-1"/>
    </source>
</evidence>
<dbReference type="Gene3D" id="1.10.579.10">
    <property type="entry name" value="DNA Cyclobutane Dipyrimidine Photolyase, subunit A, domain 3"/>
    <property type="match status" value="1"/>
</dbReference>
<dbReference type="PANTHER" id="PTHR11455:SF9">
    <property type="entry name" value="CRYPTOCHROME CIRCADIAN CLOCK 5 ISOFORM X1"/>
    <property type="match status" value="1"/>
</dbReference>
<dbReference type="EMBL" id="CP026520">
    <property type="protein sequence ID" value="QAV21832.1"/>
    <property type="molecule type" value="Genomic_DNA"/>
</dbReference>
<evidence type="ECO:0000259" key="6">
    <source>
        <dbReference type="PROSITE" id="PS51645"/>
    </source>
</evidence>
<evidence type="ECO:0000313" key="10">
    <source>
        <dbReference type="Proteomes" id="UP001527202"/>
    </source>
</evidence>
<dbReference type="PRINTS" id="PR00147">
    <property type="entry name" value="DNAPHOTLYASE"/>
</dbReference>
<gene>
    <name evidence="7" type="ORF">M5X16_15140</name>
    <name evidence="8" type="ORF">PC41400_29485</name>
</gene>
<keyword evidence="1 4" id="KW-0285">Flavoprotein</keyword>
<dbReference type="GO" id="GO:0003904">
    <property type="term" value="F:deoxyribodipyrimidine photo-lyase activity"/>
    <property type="evidence" value="ECO:0007669"/>
    <property type="project" value="TreeGrafter"/>
</dbReference>
<dbReference type="Pfam" id="PF00875">
    <property type="entry name" value="DNA_photolyase"/>
    <property type="match status" value="1"/>
</dbReference>
<dbReference type="Gene3D" id="3.40.50.620">
    <property type="entry name" value="HUPs"/>
    <property type="match status" value="1"/>
</dbReference>
<dbReference type="GO" id="GO:0006950">
    <property type="term" value="P:response to stress"/>
    <property type="evidence" value="ECO:0007669"/>
    <property type="project" value="UniProtKB-ARBA"/>
</dbReference>
<reference evidence="8 9" key="1">
    <citation type="submission" date="2018-01" db="EMBL/GenBank/DDBJ databases">
        <title>The whole genome sequencing and assembly of Paenibacillus chitinolyticus KCCM 41400 strain.</title>
        <authorList>
            <person name="Kim J.-Y."/>
            <person name="Park M.-K."/>
            <person name="Lee Y.-J."/>
            <person name="Yi H."/>
            <person name="Bahn Y.-S."/>
            <person name="Kim J.F."/>
            <person name="Lee D.-W."/>
        </authorList>
    </citation>
    <scope>NUCLEOTIDE SEQUENCE [LARGE SCALE GENOMIC DNA]</scope>
    <source>
        <strain evidence="8 9">KCCM 41400</strain>
    </source>
</reference>
<dbReference type="PROSITE" id="PS00394">
    <property type="entry name" value="DNA_PHOTOLYASES_1_1"/>
    <property type="match status" value="1"/>
</dbReference>
<dbReference type="GO" id="GO:0006139">
    <property type="term" value="P:nucleobase-containing compound metabolic process"/>
    <property type="evidence" value="ECO:0007669"/>
    <property type="project" value="UniProtKB-ARBA"/>
</dbReference>
<dbReference type="InterPro" id="IPR005101">
    <property type="entry name" value="Cryptochr/Photolyase_FAD-bd"/>
</dbReference>
<dbReference type="Proteomes" id="UP000288943">
    <property type="component" value="Chromosome"/>
</dbReference>
<feature type="binding site" evidence="4">
    <location>
        <position position="219"/>
    </location>
    <ligand>
        <name>FAD</name>
        <dbReference type="ChEBI" id="CHEBI:57692"/>
    </ligand>
</feature>
<dbReference type="Gene3D" id="1.25.40.80">
    <property type="match status" value="1"/>
</dbReference>
<evidence type="ECO:0000313" key="9">
    <source>
        <dbReference type="Proteomes" id="UP000288943"/>
    </source>
</evidence>
<comment type="cofactor">
    <cofactor evidence="4">
        <name>FAD</name>
        <dbReference type="ChEBI" id="CHEBI:57692"/>
    </cofactor>
    <text evidence="4">Binds 1 FAD per subunit.</text>
</comment>
<keyword evidence="3 5" id="KW-0157">Chromophore</keyword>
<comment type="similarity">
    <text evidence="5">Belongs to the DNA photolyase family.</text>
</comment>
<dbReference type="Pfam" id="PF03441">
    <property type="entry name" value="FAD_binding_7"/>
    <property type="match status" value="1"/>
</dbReference>
<evidence type="ECO:0000313" key="7">
    <source>
        <dbReference type="EMBL" id="MCY9597096.1"/>
    </source>
</evidence>
<feature type="binding site" evidence="4">
    <location>
        <begin position="231"/>
        <end position="235"/>
    </location>
    <ligand>
        <name>FAD</name>
        <dbReference type="ChEBI" id="CHEBI:57692"/>
    </ligand>
</feature>
<accession>A0A410X5C8</accession>
<dbReference type="GO" id="GO:0071949">
    <property type="term" value="F:FAD binding"/>
    <property type="evidence" value="ECO:0007669"/>
    <property type="project" value="TreeGrafter"/>
</dbReference>
<sequence length="463" mass="52800">MILFIHRKDLRIDDLTAFDYIHSLGRPSLHVLILDPFLLRDGRDREHSGINFLRHVSRLIREYRKAGAHLEVLAGEPHVVVDQLLDALPIEEIVLNGDITPYALVRDRKLKVSASARGVPVTTLIDHTLADFGDFQHFAERRTPYQVFTPFYKKWNAYMHLFFRPSSAVTVRDLQTRPLPDREAWSARFPLPLDPEAAGTAPDPAQTLSDFLEGGLRAYEAQRDRYAFETTSGISRHLNTGALSVRRAYEAALGSERHEAWTRQLAWRDFYLYQAVYNPDFFVYEKKFDFSGLEDTLFERWCRGQTGIPVVDAAMAELNATGHMPNRLRMVTAMFLTKNLRCPFTLGERYFRRKLADYDNVLNRGGWLWSASLGFDASPYFRVMNPVTQSETHDPTGMYIRRWLPHLAHLGDKEIHKPQADAIVDLKSSRAAAIEIYKHMLAEAKPDAGAGPAGFSPDGFPPV</sequence>
<protein>
    <submittedName>
        <fullName evidence="7">DNA photolyase family protein</fullName>
    </submittedName>
    <submittedName>
        <fullName evidence="8">Deoxyribodipyrimidine photo-lyase</fullName>
    </submittedName>
</protein>
<dbReference type="InterPro" id="IPR002081">
    <property type="entry name" value="Cryptochrome/DNA_photolyase_1"/>
</dbReference>
<dbReference type="PROSITE" id="PS51645">
    <property type="entry name" value="PHR_CRY_ALPHA_BETA"/>
    <property type="match status" value="1"/>
</dbReference>
<evidence type="ECO:0000313" key="8">
    <source>
        <dbReference type="EMBL" id="QAV21832.1"/>
    </source>
</evidence>
<feature type="binding site" evidence="4">
    <location>
        <begin position="357"/>
        <end position="359"/>
    </location>
    <ligand>
        <name>FAD</name>
        <dbReference type="ChEBI" id="CHEBI:57692"/>
    </ligand>
</feature>
<feature type="domain" description="Photolyase/cryptochrome alpha/beta" evidence="6">
    <location>
        <begin position="1"/>
        <end position="129"/>
    </location>
</feature>
<dbReference type="RefSeq" id="WP_042235228.1">
    <property type="nucleotide sequence ID" value="NZ_CP026520.1"/>
</dbReference>
<evidence type="ECO:0000256" key="2">
    <source>
        <dbReference type="ARBA" id="ARBA00022827"/>
    </source>
</evidence>
<dbReference type="SUPFAM" id="SSF48173">
    <property type="entry name" value="Cryptochrome/photolyase FAD-binding domain"/>
    <property type="match status" value="1"/>
</dbReference>
<feature type="binding site" evidence="4">
    <location>
        <begin position="264"/>
        <end position="271"/>
    </location>
    <ligand>
        <name>FAD</name>
        <dbReference type="ChEBI" id="CHEBI:57692"/>
    </ligand>
</feature>
<keyword evidence="8" id="KW-0456">Lyase</keyword>
<dbReference type="InterPro" id="IPR036134">
    <property type="entry name" value="Crypto/Photolyase_FAD-like_sf"/>
</dbReference>
<evidence type="ECO:0000256" key="3">
    <source>
        <dbReference type="ARBA" id="ARBA00022991"/>
    </source>
</evidence>
<dbReference type="InterPro" id="IPR036155">
    <property type="entry name" value="Crypto/Photolyase_N_sf"/>
</dbReference>
<dbReference type="EMBL" id="JAMDMJ010000017">
    <property type="protein sequence ID" value="MCY9597096.1"/>
    <property type="molecule type" value="Genomic_DNA"/>
</dbReference>
<dbReference type="SUPFAM" id="SSF52425">
    <property type="entry name" value="Cryptochrome/photolyase, N-terminal domain"/>
    <property type="match status" value="1"/>
</dbReference>
<proteinExistence type="inferred from homology"/>
<name>A0A410X5C8_9BACL</name>
<dbReference type="OrthoDB" id="9772484at2"/>
<dbReference type="InterPro" id="IPR006050">
    <property type="entry name" value="DNA_photolyase_N"/>
</dbReference>
<dbReference type="KEGG" id="pchi:PC41400_29485"/>
<organism evidence="8 9">
    <name type="scientific">Paenibacillus chitinolyticus</name>
    <dbReference type="NCBI Taxonomy" id="79263"/>
    <lineage>
        <taxon>Bacteria</taxon>
        <taxon>Bacillati</taxon>
        <taxon>Bacillota</taxon>
        <taxon>Bacilli</taxon>
        <taxon>Bacillales</taxon>
        <taxon>Paenibacillaceae</taxon>
        <taxon>Paenibacillus</taxon>
    </lineage>
</organism>
<keyword evidence="2 4" id="KW-0274">FAD</keyword>
<dbReference type="Proteomes" id="UP001527202">
    <property type="component" value="Unassembled WGS sequence"/>
</dbReference>
<dbReference type="InterPro" id="IPR018394">
    <property type="entry name" value="DNA_photolyase_1_CS_C"/>
</dbReference>
<dbReference type="AlphaFoldDB" id="A0A410X5C8"/>